<keyword evidence="1" id="KW-0812">Transmembrane</keyword>
<evidence type="ECO:0000256" key="1">
    <source>
        <dbReference type="SAM" id="Phobius"/>
    </source>
</evidence>
<protein>
    <recommendedName>
        <fullName evidence="4">Reverse transcriptase domain-containing protein</fullName>
    </recommendedName>
</protein>
<reference evidence="2" key="1">
    <citation type="submission" date="2018-05" db="EMBL/GenBank/DDBJ databases">
        <title>Draft genome of Mucuna pruriens seed.</title>
        <authorList>
            <person name="Nnadi N.E."/>
            <person name="Vos R."/>
            <person name="Hasami M.H."/>
            <person name="Devisetty U.K."/>
            <person name="Aguiy J.C."/>
        </authorList>
    </citation>
    <scope>NUCLEOTIDE SEQUENCE [LARGE SCALE GENOMIC DNA]</scope>
    <source>
        <strain evidence="2">JCA_2017</strain>
    </source>
</reference>
<gene>
    <name evidence="2" type="ORF">CR513_22958</name>
</gene>
<feature type="transmembrane region" description="Helical" evidence="1">
    <location>
        <begin position="227"/>
        <end position="248"/>
    </location>
</feature>
<evidence type="ECO:0008006" key="4">
    <source>
        <dbReference type="Google" id="ProtNLM"/>
    </source>
</evidence>
<comment type="caution">
    <text evidence="2">The sequence shown here is derived from an EMBL/GenBank/DDBJ whole genome shotgun (WGS) entry which is preliminary data.</text>
</comment>
<name>A0A371GVS1_MUCPR</name>
<keyword evidence="1" id="KW-1133">Transmembrane helix</keyword>
<evidence type="ECO:0000313" key="3">
    <source>
        <dbReference type="Proteomes" id="UP000257109"/>
    </source>
</evidence>
<keyword evidence="1" id="KW-0472">Membrane</keyword>
<accession>A0A371GVS1</accession>
<dbReference type="OrthoDB" id="1436530at2759"/>
<organism evidence="2 3">
    <name type="scientific">Mucuna pruriens</name>
    <name type="common">Velvet bean</name>
    <name type="synonym">Dolichos pruriens</name>
    <dbReference type="NCBI Taxonomy" id="157652"/>
    <lineage>
        <taxon>Eukaryota</taxon>
        <taxon>Viridiplantae</taxon>
        <taxon>Streptophyta</taxon>
        <taxon>Embryophyta</taxon>
        <taxon>Tracheophyta</taxon>
        <taxon>Spermatophyta</taxon>
        <taxon>Magnoliopsida</taxon>
        <taxon>eudicotyledons</taxon>
        <taxon>Gunneridae</taxon>
        <taxon>Pentapetalae</taxon>
        <taxon>rosids</taxon>
        <taxon>fabids</taxon>
        <taxon>Fabales</taxon>
        <taxon>Fabaceae</taxon>
        <taxon>Papilionoideae</taxon>
        <taxon>50 kb inversion clade</taxon>
        <taxon>NPAAA clade</taxon>
        <taxon>indigoferoid/millettioid clade</taxon>
        <taxon>Phaseoleae</taxon>
        <taxon>Mucuna</taxon>
    </lineage>
</organism>
<proteinExistence type="predicted"/>
<evidence type="ECO:0000313" key="2">
    <source>
        <dbReference type="EMBL" id="RDX94638.1"/>
    </source>
</evidence>
<feature type="transmembrane region" description="Helical" evidence="1">
    <location>
        <begin position="188"/>
        <end position="207"/>
    </location>
</feature>
<keyword evidence="3" id="KW-1185">Reference proteome</keyword>
<dbReference type="AlphaFoldDB" id="A0A371GVS1"/>
<dbReference type="Proteomes" id="UP000257109">
    <property type="component" value="Unassembled WGS sequence"/>
</dbReference>
<feature type="non-terminal residue" evidence="2">
    <location>
        <position position="1"/>
    </location>
</feature>
<dbReference type="STRING" id="157652.A0A371GVS1"/>
<dbReference type="EMBL" id="QJKJ01004318">
    <property type="protein sequence ID" value="RDX94638.1"/>
    <property type="molecule type" value="Genomic_DNA"/>
</dbReference>
<sequence length="371" mass="43965">MGENGYLQHMQKNLWQEYELILSQEELYWFQKSRCEWIQFGDRKTRFYHTFTIVQWKRNKIEALLDQKGALEKLEKPLSNNGIRSTIFGMDSFKALGPDGLSPISFQANCPTVIVIMSIVGFKRFITLCWSLSQDVMHQPLCINFILSVFAIGKVKKFMPMIMWSLLRKFSIPCIRRREKVEVGFIDQFYKLILSYVSSTLVCKFFLMEYLLMNFHLLKELGKSYGIKLHFMFLLTQAILANILKFLCYMTGRKNRLMLICFIKSNVRVNSLSFADTCTLTKTIVTTLPTCTMQIVLLPKQNCRSYHTIAWNKFFLSKDVRDMYFCYLHLFNCALIMKLRKYEYIDHFIPSMHHIDHEFEVWRDELIDSLI</sequence>